<gene>
    <name evidence="3" type="ORF">OVA965_LOCUS39840</name>
    <name evidence="4" type="ORF">TMI583_LOCUS41210</name>
</gene>
<reference evidence="4" key="1">
    <citation type="submission" date="2021-02" db="EMBL/GenBank/DDBJ databases">
        <authorList>
            <person name="Nowell W R."/>
        </authorList>
    </citation>
    <scope>NUCLEOTIDE SEQUENCE</scope>
</reference>
<dbReference type="PROSITE" id="PS50011">
    <property type="entry name" value="PROTEIN_KINASE_DOM"/>
    <property type="match status" value="1"/>
</dbReference>
<name>A0A8S2UPW6_9BILA</name>
<evidence type="ECO:0000313" key="4">
    <source>
        <dbReference type="EMBL" id="CAF4353665.1"/>
    </source>
</evidence>
<proteinExistence type="predicted"/>
<keyword evidence="1" id="KW-0547">Nucleotide-binding</keyword>
<evidence type="ECO:0000313" key="5">
    <source>
        <dbReference type="Proteomes" id="UP000682733"/>
    </source>
</evidence>
<dbReference type="Proteomes" id="UP000682733">
    <property type="component" value="Unassembled WGS sequence"/>
</dbReference>
<dbReference type="InterPro" id="IPR000719">
    <property type="entry name" value="Prot_kinase_dom"/>
</dbReference>
<sequence length="82" mass="9394">MFLRKTTSDTGLHIQDIDAKDKYNFVKEIGKGSYGAVWLVQPLRSKQINKQFVLKRLDLKQQNNALQTELEGAEREAELLSS</sequence>
<feature type="domain" description="Protein kinase" evidence="2">
    <location>
        <begin position="23"/>
        <end position="82"/>
    </location>
</feature>
<dbReference type="EMBL" id="CAJNOK010042041">
    <property type="protein sequence ID" value="CAF1561718.1"/>
    <property type="molecule type" value="Genomic_DNA"/>
</dbReference>
<evidence type="ECO:0000259" key="2">
    <source>
        <dbReference type="PROSITE" id="PS50011"/>
    </source>
</evidence>
<dbReference type="GO" id="GO:0004672">
    <property type="term" value="F:protein kinase activity"/>
    <property type="evidence" value="ECO:0007669"/>
    <property type="project" value="InterPro"/>
</dbReference>
<dbReference type="AlphaFoldDB" id="A0A8S2UPW6"/>
<dbReference type="PROSITE" id="PS00107">
    <property type="entry name" value="PROTEIN_KINASE_ATP"/>
    <property type="match status" value="1"/>
</dbReference>
<dbReference type="Proteomes" id="UP000677228">
    <property type="component" value="Unassembled WGS sequence"/>
</dbReference>
<dbReference type="SUPFAM" id="SSF56112">
    <property type="entry name" value="Protein kinase-like (PK-like)"/>
    <property type="match status" value="1"/>
</dbReference>
<accession>A0A8S2UPW6</accession>
<evidence type="ECO:0000256" key="1">
    <source>
        <dbReference type="PROSITE-ProRule" id="PRU10141"/>
    </source>
</evidence>
<comment type="caution">
    <text evidence="4">The sequence shown here is derived from an EMBL/GenBank/DDBJ whole genome shotgun (WGS) entry which is preliminary data.</text>
</comment>
<evidence type="ECO:0000313" key="3">
    <source>
        <dbReference type="EMBL" id="CAF1561718.1"/>
    </source>
</evidence>
<dbReference type="Gene3D" id="3.30.200.20">
    <property type="entry name" value="Phosphorylase Kinase, domain 1"/>
    <property type="match status" value="1"/>
</dbReference>
<dbReference type="GO" id="GO:0005524">
    <property type="term" value="F:ATP binding"/>
    <property type="evidence" value="ECO:0007669"/>
    <property type="project" value="UniProtKB-UniRule"/>
</dbReference>
<dbReference type="InterPro" id="IPR011009">
    <property type="entry name" value="Kinase-like_dom_sf"/>
</dbReference>
<protein>
    <recommendedName>
        <fullName evidence="2">Protein kinase domain-containing protein</fullName>
    </recommendedName>
</protein>
<feature type="non-terminal residue" evidence="4">
    <location>
        <position position="1"/>
    </location>
</feature>
<organism evidence="4 5">
    <name type="scientific">Didymodactylos carnosus</name>
    <dbReference type="NCBI Taxonomy" id="1234261"/>
    <lineage>
        <taxon>Eukaryota</taxon>
        <taxon>Metazoa</taxon>
        <taxon>Spiralia</taxon>
        <taxon>Gnathifera</taxon>
        <taxon>Rotifera</taxon>
        <taxon>Eurotatoria</taxon>
        <taxon>Bdelloidea</taxon>
        <taxon>Philodinida</taxon>
        <taxon>Philodinidae</taxon>
        <taxon>Didymodactylos</taxon>
    </lineage>
</organism>
<feature type="binding site" evidence="1">
    <location>
        <position position="55"/>
    </location>
    <ligand>
        <name>ATP</name>
        <dbReference type="ChEBI" id="CHEBI:30616"/>
    </ligand>
</feature>
<dbReference type="EMBL" id="CAJOBA010064673">
    <property type="protein sequence ID" value="CAF4353665.1"/>
    <property type="molecule type" value="Genomic_DNA"/>
</dbReference>
<dbReference type="InterPro" id="IPR017441">
    <property type="entry name" value="Protein_kinase_ATP_BS"/>
</dbReference>
<keyword evidence="1" id="KW-0067">ATP-binding</keyword>